<dbReference type="GO" id="GO:0006203">
    <property type="term" value="P:dGTP catabolic process"/>
    <property type="evidence" value="ECO:0007669"/>
    <property type="project" value="TreeGrafter"/>
</dbReference>
<dbReference type="InterPro" id="IPR003607">
    <property type="entry name" value="HD/PDEase_dom"/>
</dbReference>
<proteinExistence type="predicted"/>
<dbReference type="Pfam" id="PF19276">
    <property type="entry name" value="HD_assoc_2"/>
    <property type="match status" value="1"/>
</dbReference>
<dbReference type="SMART" id="SM00471">
    <property type="entry name" value="HDc"/>
    <property type="match status" value="1"/>
</dbReference>
<dbReference type="OrthoDB" id="9803619at2"/>
<keyword evidence="3" id="KW-1185">Reference proteome</keyword>
<organism evidence="2 3">
    <name type="scientific">Cnuella takakiae</name>
    <dbReference type="NCBI Taxonomy" id="1302690"/>
    <lineage>
        <taxon>Bacteria</taxon>
        <taxon>Pseudomonadati</taxon>
        <taxon>Bacteroidota</taxon>
        <taxon>Chitinophagia</taxon>
        <taxon>Chitinophagales</taxon>
        <taxon>Chitinophagaceae</taxon>
        <taxon>Cnuella</taxon>
    </lineage>
</organism>
<sequence length="404" mass="46617">MAQVRKIINDPVYGFITIDHPLVMEIISHPYYQRLRRIHQMAFASLVYPGAVHTRLHHSLGAYHLMGLAISELRNKGTEITPDEELAAKIAILLHDIGHGPYSHALERKLIRGVHHEEISTLILELLNDKFGGELDLAIEIFKGTYHKKFLHQLVSGQLDVDRMDYLSRDSFYTGVSEGVIGYDRILKMLVVHEGELMVEEKAIYSVEKFLVARRLMYWQVYLHKTVVAAEKMLVRTIDRAQELTAAGIDLPVASPALAFFLKEHQPDGNFLRHLEKFCQMDDTDIMCTLKQWGYYIDPVLGRLSRGLTDRRLLKIHYRNQPFTDAEVQEKRQEVMERLRLNEAEATYLAFAGEAKNTTYNPANEHIRILFKNNRVADISEVDNALIMQHMAAPVKKYYLCHLR</sequence>
<dbReference type="PANTHER" id="PTHR11373">
    <property type="entry name" value="DEOXYNUCLEOSIDE TRIPHOSPHATE TRIPHOSPHOHYDROLASE"/>
    <property type="match status" value="1"/>
</dbReference>
<dbReference type="InterPro" id="IPR050135">
    <property type="entry name" value="dGTPase-like"/>
</dbReference>
<dbReference type="STRING" id="1302690.BUE76_06755"/>
<dbReference type="Pfam" id="PF01966">
    <property type="entry name" value="HD"/>
    <property type="match status" value="1"/>
</dbReference>
<dbReference type="PROSITE" id="PS51831">
    <property type="entry name" value="HD"/>
    <property type="match status" value="1"/>
</dbReference>
<dbReference type="GO" id="GO:0008832">
    <property type="term" value="F:dGTPase activity"/>
    <property type="evidence" value="ECO:0007669"/>
    <property type="project" value="TreeGrafter"/>
</dbReference>
<dbReference type="SUPFAM" id="SSF109604">
    <property type="entry name" value="HD-domain/PDEase-like"/>
    <property type="match status" value="1"/>
</dbReference>
<dbReference type="Gene3D" id="1.10.3210.10">
    <property type="entry name" value="Hypothetical protein af1432"/>
    <property type="match status" value="1"/>
</dbReference>
<dbReference type="RefSeq" id="WP_073040604.1">
    <property type="nucleotide sequence ID" value="NZ_FQUO01000003.1"/>
</dbReference>
<dbReference type="InterPro" id="IPR006674">
    <property type="entry name" value="HD_domain"/>
</dbReference>
<evidence type="ECO:0000259" key="1">
    <source>
        <dbReference type="PROSITE" id="PS51831"/>
    </source>
</evidence>
<dbReference type="EMBL" id="FQUO01000003">
    <property type="protein sequence ID" value="SHE84280.1"/>
    <property type="molecule type" value="Genomic_DNA"/>
</dbReference>
<name>A0A1M4WSV5_9BACT</name>
<accession>A0A1M4WSV5</accession>
<dbReference type="CDD" id="cd00077">
    <property type="entry name" value="HDc"/>
    <property type="match status" value="1"/>
</dbReference>
<gene>
    <name evidence="2" type="ORF">SAMN05444008_103129</name>
</gene>
<dbReference type="PANTHER" id="PTHR11373:SF4">
    <property type="entry name" value="DEOXYNUCLEOSIDE TRIPHOSPHATE TRIPHOSPHOHYDROLASE SAMHD1"/>
    <property type="match status" value="1"/>
</dbReference>
<dbReference type="AlphaFoldDB" id="A0A1M4WSV5"/>
<protein>
    <recommendedName>
        <fullName evidence="1">HD domain-containing protein</fullName>
    </recommendedName>
</protein>
<dbReference type="InterPro" id="IPR045509">
    <property type="entry name" value="HD_assoc_2"/>
</dbReference>
<evidence type="ECO:0000313" key="2">
    <source>
        <dbReference type="EMBL" id="SHE84280.1"/>
    </source>
</evidence>
<dbReference type="Proteomes" id="UP000184368">
    <property type="component" value="Unassembled WGS sequence"/>
</dbReference>
<feature type="domain" description="HD" evidence="1">
    <location>
        <begin position="55"/>
        <end position="167"/>
    </location>
</feature>
<evidence type="ECO:0000313" key="3">
    <source>
        <dbReference type="Proteomes" id="UP000184368"/>
    </source>
</evidence>
<reference evidence="2 3" key="1">
    <citation type="submission" date="2016-11" db="EMBL/GenBank/DDBJ databases">
        <authorList>
            <person name="Jaros S."/>
            <person name="Januszkiewicz K."/>
            <person name="Wedrychowicz H."/>
        </authorList>
    </citation>
    <scope>NUCLEOTIDE SEQUENCE [LARGE SCALE GENOMIC DNA]</scope>
    <source>
        <strain evidence="2 3">DSM 26897</strain>
    </source>
</reference>